<sequence>MELAEGYLGITHDDWLGAAHRGLNWGVHDDLSFQILGDLLVTPVSLAVTLPQLGVTQSRKG</sequence>
<reference evidence="1 2" key="1">
    <citation type="submission" date="2013-11" db="EMBL/GenBank/DDBJ databases">
        <title>The Genome Sequence of Phytophthora parasitica P10297.</title>
        <authorList>
            <consortium name="The Broad Institute Genomics Platform"/>
            <person name="Russ C."/>
            <person name="Tyler B."/>
            <person name="Panabieres F."/>
            <person name="Shan W."/>
            <person name="Tripathy S."/>
            <person name="Grunwald N."/>
            <person name="Machado M."/>
            <person name="Johnson C.S."/>
            <person name="Walker B."/>
            <person name="Young S.K."/>
            <person name="Zeng Q."/>
            <person name="Gargeya S."/>
            <person name="Fitzgerald M."/>
            <person name="Haas B."/>
            <person name="Abouelleil A."/>
            <person name="Allen A.W."/>
            <person name="Alvarado L."/>
            <person name="Arachchi H.M."/>
            <person name="Berlin A.M."/>
            <person name="Chapman S.B."/>
            <person name="Gainer-Dewar J."/>
            <person name="Goldberg J."/>
            <person name="Griggs A."/>
            <person name="Gujja S."/>
            <person name="Hansen M."/>
            <person name="Howarth C."/>
            <person name="Imamovic A."/>
            <person name="Ireland A."/>
            <person name="Larimer J."/>
            <person name="McCowan C."/>
            <person name="Murphy C."/>
            <person name="Pearson M."/>
            <person name="Poon T.W."/>
            <person name="Priest M."/>
            <person name="Roberts A."/>
            <person name="Saif S."/>
            <person name="Shea T."/>
            <person name="Sisk P."/>
            <person name="Sykes S."/>
            <person name="Wortman J."/>
            <person name="Nusbaum C."/>
            <person name="Birren B."/>
        </authorList>
    </citation>
    <scope>NUCLEOTIDE SEQUENCE [LARGE SCALE GENOMIC DNA]</scope>
    <source>
        <strain evidence="1 2">P10297</strain>
    </source>
</reference>
<protein>
    <submittedName>
        <fullName evidence="1">Uncharacterized protein</fullName>
    </submittedName>
</protein>
<evidence type="ECO:0000313" key="2">
    <source>
        <dbReference type="Proteomes" id="UP000018948"/>
    </source>
</evidence>
<dbReference type="Proteomes" id="UP000018948">
    <property type="component" value="Unassembled WGS sequence"/>
</dbReference>
<accession>W2YWX7</accession>
<dbReference type="AlphaFoldDB" id="W2YWX7"/>
<comment type="caution">
    <text evidence="1">The sequence shown here is derived from an EMBL/GenBank/DDBJ whole genome shotgun (WGS) entry which is preliminary data.</text>
</comment>
<evidence type="ECO:0000313" key="1">
    <source>
        <dbReference type="EMBL" id="ETP39300.1"/>
    </source>
</evidence>
<gene>
    <name evidence="1" type="ORF">F442_13224</name>
</gene>
<name>W2YWX7_PHYNI</name>
<proteinExistence type="predicted"/>
<dbReference type="EMBL" id="ANIY01002748">
    <property type="protein sequence ID" value="ETP39300.1"/>
    <property type="molecule type" value="Genomic_DNA"/>
</dbReference>
<organism evidence="1 2">
    <name type="scientific">Phytophthora nicotianae P10297</name>
    <dbReference type="NCBI Taxonomy" id="1317064"/>
    <lineage>
        <taxon>Eukaryota</taxon>
        <taxon>Sar</taxon>
        <taxon>Stramenopiles</taxon>
        <taxon>Oomycota</taxon>
        <taxon>Peronosporomycetes</taxon>
        <taxon>Peronosporales</taxon>
        <taxon>Peronosporaceae</taxon>
        <taxon>Phytophthora</taxon>
    </lineage>
</organism>